<dbReference type="GO" id="GO:0005829">
    <property type="term" value="C:cytosol"/>
    <property type="evidence" value="ECO:0007669"/>
    <property type="project" value="TreeGrafter"/>
</dbReference>
<dbReference type="InterPro" id="IPR036388">
    <property type="entry name" value="WH-like_DNA-bd_sf"/>
</dbReference>
<name>A0A940YEL3_9BURK</name>
<dbReference type="PROSITE" id="PS51755">
    <property type="entry name" value="OMPR_PHOB"/>
    <property type="match status" value="1"/>
</dbReference>
<evidence type="ECO:0000256" key="6">
    <source>
        <dbReference type="PROSITE-ProRule" id="PRU00169"/>
    </source>
</evidence>
<dbReference type="GO" id="GO:0000156">
    <property type="term" value="F:phosphorelay response regulator activity"/>
    <property type="evidence" value="ECO:0007669"/>
    <property type="project" value="TreeGrafter"/>
</dbReference>
<dbReference type="PROSITE" id="PS50110">
    <property type="entry name" value="RESPONSE_REGULATORY"/>
    <property type="match status" value="1"/>
</dbReference>
<proteinExistence type="predicted"/>
<feature type="domain" description="OmpR/PhoB-type" evidence="9">
    <location>
        <begin position="115"/>
        <end position="221"/>
    </location>
</feature>
<evidence type="ECO:0000256" key="3">
    <source>
        <dbReference type="ARBA" id="ARBA00023015"/>
    </source>
</evidence>
<reference evidence="10" key="1">
    <citation type="submission" date="2021-04" db="EMBL/GenBank/DDBJ databases">
        <title>The genome sequence of Ideonella sp. 4Y11.</title>
        <authorList>
            <person name="Liu Y."/>
        </authorList>
    </citation>
    <scope>NUCLEOTIDE SEQUENCE</scope>
    <source>
        <strain evidence="10">4Y11</strain>
    </source>
</reference>
<protein>
    <submittedName>
        <fullName evidence="10">Response regulator transcription factor</fullName>
    </submittedName>
</protein>
<dbReference type="SMART" id="SM00862">
    <property type="entry name" value="Trans_reg_C"/>
    <property type="match status" value="1"/>
</dbReference>
<dbReference type="InterPro" id="IPR016032">
    <property type="entry name" value="Sig_transdc_resp-reg_C-effctor"/>
</dbReference>
<keyword evidence="11" id="KW-1185">Reference proteome</keyword>
<dbReference type="PANTHER" id="PTHR48111:SF22">
    <property type="entry name" value="REGULATOR OF RPOS"/>
    <property type="match status" value="1"/>
</dbReference>
<dbReference type="CDD" id="cd00383">
    <property type="entry name" value="trans_reg_C"/>
    <property type="match status" value="1"/>
</dbReference>
<evidence type="ECO:0000259" key="9">
    <source>
        <dbReference type="PROSITE" id="PS51755"/>
    </source>
</evidence>
<dbReference type="InterPro" id="IPR039420">
    <property type="entry name" value="WalR-like"/>
</dbReference>
<organism evidence="10 11">
    <name type="scientific">Ideonella aquatica</name>
    <dbReference type="NCBI Taxonomy" id="2824119"/>
    <lineage>
        <taxon>Bacteria</taxon>
        <taxon>Pseudomonadati</taxon>
        <taxon>Pseudomonadota</taxon>
        <taxon>Betaproteobacteria</taxon>
        <taxon>Burkholderiales</taxon>
        <taxon>Sphaerotilaceae</taxon>
        <taxon>Ideonella</taxon>
    </lineage>
</organism>
<dbReference type="SUPFAM" id="SSF46894">
    <property type="entry name" value="C-terminal effector domain of the bipartite response regulators"/>
    <property type="match status" value="1"/>
</dbReference>
<keyword evidence="3" id="KW-0805">Transcription regulation</keyword>
<dbReference type="EMBL" id="JAGQDE010000004">
    <property type="protein sequence ID" value="MBQ0958730.1"/>
    <property type="molecule type" value="Genomic_DNA"/>
</dbReference>
<dbReference type="InterPro" id="IPR001789">
    <property type="entry name" value="Sig_transdc_resp-reg_receiver"/>
</dbReference>
<dbReference type="AlphaFoldDB" id="A0A940YEL3"/>
<dbReference type="CDD" id="cd00156">
    <property type="entry name" value="REC"/>
    <property type="match status" value="1"/>
</dbReference>
<dbReference type="GO" id="GO:0032993">
    <property type="term" value="C:protein-DNA complex"/>
    <property type="evidence" value="ECO:0007669"/>
    <property type="project" value="TreeGrafter"/>
</dbReference>
<dbReference type="Gene3D" id="1.10.10.10">
    <property type="entry name" value="Winged helix-like DNA-binding domain superfamily/Winged helix DNA-binding domain"/>
    <property type="match status" value="1"/>
</dbReference>
<evidence type="ECO:0000256" key="1">
    <source>
        <dbReference type="ARBA" id="ARBA00022553"/>
    </source>
</evidence>
<dbReference type="Pfam" id="PF00486">
    <property type="entry name" value="Trans_reg_C"/>
    <property type="match status" value="1"/>
</dbReference>
<keyword evidence="1 6" id="KW-0597">Phosphoprotein</keyword>
<evidence type="ECO:0000313" key="11">
    <source>
        <dbReference type="Proteomes" id="UP000678374"/>
    </source>
</evidence>
<dbReference type="SUPFAM" id="SSF52172">
    <property type="entry name" value="CheY-like"/>
    <property type="match status" value="1"/>
</dbReference>
<dbReference type="PANTHER" id="PTHR48111">
    <property type="entry name" value="REGULATOR OF RPOS"/>
    <property type="match status" value="1"/>
</dbReference>
<keyword evidence="2" id="KW-0902">Two-component regulatory system</keyword>
<evidence type="ECO:0000313" key="10">
    <source>
        <dbReference type="EMBL" id="MBQ0958730.1"/>
    </source>
</evidence>
<evidence type="ECO:0000256" key="4">
    <source>
        <dbReference type="ARBA" id="ARBA00023125"/>
    </source>
</evidence>
<dbReference type="Pfam" id="PF00072">
    <property type="entry name" value="Response_reg"/>
    <property type="match status" value="1"/>
</dbReference>
<dbReference type="GO" id="GO:0000976">
    <property type="term" value="F:transcription cis-regulatory region binding"/>
    <property type="evidence" value="ECO:0007669"/>
    <property type="project" value="TreeGrafter"/>
</dbReference>
<keyword evidence="5" id="KW-0804">Transcription</keyword>
<accession>A0A940YEL3</accession>
<dbReference type="Proteomes" id="UP000678374">
    <property type="component" value="Unassembled WGS sequence"/>
</dbReference>
<evidence type="ECO:0000256" key="7">
    <source>
        <dbReference type="PROSITE-ProRule" id="PRU01091"/>
    </source>
</evidence>
<evidence type="ECO:0000256" key="2">
    <source>
        <dbReference type="ARBA" id="ARBA00023012"/>
    </source>
</evidence>
<dbReference type="Gene3D" id="3.40.50.2300">
    <property type="match status" value="1"/>
</dbReference>
<dbReference type="RefSeq" id="WP_210801239.1">
    <property type="nucleotide sequence ID" value="NZ_JAGQDE010000004.1"/>
</dbReference>
<keyword evidence="4 7" id="KW-0238">DNA-binding</keyword>
<feature type="domain" description="Response regulatory" evidence="8">
    <location>
        <begin position="5"/>
        <end position="118"/>
    </location>
</feature>
<dbReference type="InterPro" id="IPR011006">
    <property type="entry name" value="CheY-like_superfamily"/>
</dbReference>
<feature type="DNA-binding region" description="OmpR/PhoB-type" evidence="7">
    <location>
        <begin position="115"/>
        <end position="221"/>
    </location>
</feature>
<evidence type="ECO:0000259" key="8">
    <source>
        <dbReference type="PROSITE" id="PS50110"/>
    </source>
</evidence>
<dbReference type="InterPro" id="IPR001867">
    <property type="entry name" value="OmpR/PhoB-type_DNA-bd"/>
</dbReference>
<comment type="caution">
    <text evidence="10">The sequence shown here is derived from an EMBL/GenBank/DDBJ whole genome shotgun (WGS) entry which is preliminary data.</text>
</comment>
<gene>
    <name evidence="10" type="ORF">KAK06_07135</name>
</gene>
<feature type="modified residue" description="4-aspartylphosphate" evidence="6">
    <location>
        <position position="54"/>
    </location>
</feature>
<evidence type="ECO:0000256" key="5">
    <source>
        <dbReference type="ARBA" id="ARBA00023163"/>
    </source>
</evidence>
<dbReference type="SMART" id="SM00448">
    <property type="entry name" value="REC"/>
    <property type="match status" value="1"/>
</dbReference>
<sequence length="226" mass="24718">MLPNSLALVDDDADFSGYLAEFLSGLGVSVSSFADSDDLLTSDGAFEHEFYVVDLMLPGIDGLDLLRLLRKRTNAGILVVSGKLGSDVFGQVIEAGADMLLVKPATFEQILTGIRAIYRRSGRGGSQQEVWVLDAAHATLRAPDGALIELSPTDLQVMESLLEHPGQTVGRDELTRRLGLDSEDPNALHATIYRLRRRIERATPALVPLQSRSRQGYLFKAELRRA</sequence>
<dbReference type="GO" id="GO:0006355">
    <property type="term" value="P:regulation of DNA-templated transcription"/>
    <property type="evidence" value="ECO:0007669"/>
    <property type="project" value="InterPro"/>
</dbReference>